<evidence type="ECO:0000256" key="6">
    <source>
        <dbReference type="HAMAP-Rule" id="MF_02124"/>
    </source>
</evidence>
<evidence type="ECO:0000256" key="4">
    <source>
        <dbReference type="ARBA" id="ARBA00023277"/>
    </source>
</evidence>
<dbReference type="GO" id="GO:0030979">
    <property type="term" value="P:alpha-glucan biosynthetic process"/>
    <property type="evidence" value="ECO:0007669"/>
    <property type="project" value="UniProtKB-UniRule"/>
</dbReference>
<dbReference type="Pfam" id="PF21702">
    <property type="entry name" value="GLGE_C"/>
    <property type="match status" value="1"/>
</dbReference>
<dbReference type="SUPFAM" id="SSF51445">
    <property type="entry name" value="(Trans)glycosidases"/>
    <property type="match status" value="1"/>
</dbReference>
<evidence type="ECO:0000313" key="10">
    <source>
        <dbReference type="Proteomes" id="UP000241010"/>
    </source>
</evidence>
<evidence type="ECO:0000313" key="9">
    <source>
        <dbReference type="EMBL" id="PTE20518.1"/>
    </source>
</evidence>
<dbReference type="InterPro" id="IPR049171">
    <property type="entry name" value="GLGE_C"/>
</dbReference>
<dbReference type="AlphaFoldDB" id="A0A2T4JRI9"/>
<feature type="binding site" evidence="6">
    <location>
        <position position="294"/>
    </location>
    <ligand>
        <name>alpha-maltose 1-phosphate</name>
        <dbReference type="ChEBI" id="CHEBI:63576"/>
    </ligand>
</feature>
<proteinExistence type="inferred from homology"/>
<dbReference type="Gene3D" id="2.60.40.1180">
    <property type="entry name" value="Golgi alpha-mannosidase II"/>
    <property type="match status" value="1"/>
</dbReference>
<name>A0A2T4JRI9_9RHOB</name>
<evidence type="ECO:0000256" key="7">
    <source>
        <dbReference type="SAM" id="MobiDB-lite"/>
    </source>
</evidence>
<dbReference type="EMBL" id="PZKG01000100">
    <property type="protein sequence ID" value="PTE20518.1"/>
    <property type="molecule type" value="Genomic_DNA"/>
</dbReference>
<dbReference type="Gene3D" id="2.60.40.10">
    <property type="entry name" value="Immunoglobulins"/>
    <property type="match status" value="1"/>
</dbReference>
<feature type="active site" description="Proton donor" evidence="6">
    <location>
        <position position="454"/>
    </location>
</feature>
<evidence type="ECO:0000256" key="1">
    <source>
        <dbReference type="ARBA" id="ARBA00011738"/>
    </source>
</evidence>
<dbReference type="HAMAP" id="MF_02124">
    <property type="entry name" value="GlgE"/>
    <property type="match status" value="1"/>
</dbReference>
<comment type="similarity">
    <text evidence="6">Belongs to the glycosyl hydrolase 13 family. GlgE subfamily.</text>
</comment>
<keyword evidence="2 6" id="KW-0328">Glycosyltransferase</keyword>
<comment type="subunit">
    <text evidence="1 6">Homodimer.</text>
</comment>
<keyword evidence="3 6" id="KW-0808">Transferase</keyword>
<dbReference type="Gene3D" id="1.20.58.80">
    <property type="entry name" value="Phosphotransferase system, lactose/cellobiose-type IIA subunit"/>
    <property type="match status" value="1"/>
</dbReference>
<keyword evidence="10" id="KW-1185">Reference proteome</keyword>
<dbReference type="InterPro" id="IPR026585">
    <property type="entry name" value="GlgE"/>
</dbReference>
<dbReference type="InterPro" id="IPR017853">
    <property type="entry name" value="GH"/>
</dbReference>
<feature type="binding site" evidence="6">
    <location>
        <position position="389"/>
    </location>
    <ligand>
        <name>alpha-maltose 1-phosphate</name>
        <dbReference type="ChEBI" id="CHEBI:63576"/>
    </ligand>
</feature>
<comment type="caution">
    <text evidence="9">The sequence shown here is derived from an EMBL/GenBank/DDBJ whole genome shotgun (WGS) entry which is preliminary data.</text>
</comment>
<dbReference type="Pfam" id="PF11896">
    <property type="entry name" value="GlgE_dom_N_S"/>
    <property type="match status" value="1"/>
</dbReference>
<dbReference type="SMART" id="SM00642">
    <property type="entry name" value="Aamy"/>
    <property type="match status" value="1"/>
</dbReference>
<feature type="binding site" evidence="6">
    <location>
        <position position="426"/>
    </location>
    <ligand>
        <name>alpha-maltose 1-phosphate</name>
        <dbReference type="ChEBI" id="CHEBI:63576"/>
    </ligand>
</feature>
<feature type="region of interest" description="Disordered" evidence="7">
    <location>
        <begin position="1"/>
        <end position="25"/>
    </location>
</feature>
<dbReference type="InterPro" id="IPR006047">
    <property type="entry name" value="GH13_cat_dom"/>
</dbReference>
<keyword evidence="4 6" id="KW-0119">Carbohydrate metabolism</keyword>
<dbReference type="GO" id="GO:0016758">
    <property type="term" value="F:hexosyltransferase activity"/>
    <property type="evidence" value="ECO:0007669"/>
    <property type="project" value="UniProtKB-UniRule"/>
</dbReference>
<accession>A0A2T4JRI9</accession>
<dbReference type="InterPro" id="IPR021828">
    <property type="entry name" value="GlgE_dom_N/S"/>
</dbReference>
<sequence>MNEANRGLLVAVQDTPTGAGTSRSQQDIARAEGLGAGSATPSEARLRHLAESRIAIEGISIEIDGGRFPAKVVAGMPVAIEADIFSDGHDSIDAALVWRKCGEDAFSEARMQFLVNDRWTATVSLPENAAYEVGFLAWRDLFATWRKEVSKKFAAGQRIGLELEEGRRLIADAIAGDGAEEHRTLFERLLQRDAGAQDEGERFAHLNAPDVAAAMERSGPRTHLTRSKLLPVFADREAAAFSAWYEIFPRSQSGDVARHGTFDDVIARLPYIRDLGFDVLYFPPIHPIGAVNRKGRNNTLTPGPDDPGSPYAIGSEAGGHDALHPELGTFDDFARLVEAAKEHGLELALDFAIQCAPDHPWIKEHPEWFDWRPDGTIKFAENPPKKYEDIVNVHFYREAIPSLWYALRDVVLFWVGKGVKIFRVDNPHTKPFPFWEWMIGEVRAEHPDTIFLAEAFTRPKVMKRLAKVGFAQSYSYFTWRNGKQELTDYLTELTTEECRHYMRPNFFANTPDINPVYLQTSGRPGFRVRAALASTLGGNYGLYNGFEICDSAPVPGKEDYLNSEKYEIRAWDMDQPGHIKDDIRLLNHIRRSHPAMRDFTNLRFYNAVNDNVLYYGKASEDGSDFLLFHVNLDPHNRQEFQFEVPLWEFGLPDDASIEVEDLLNGNRFTWHGKWQGLDLDPTTRPYAAWQLFAPGVPR</sequence>
<feature type="binding site" evidence="6">
    <location>
        <begin position="565"/>
        <end position="566"/>
    </location>
    <ligand>
        <name>alpha-maltose 1-phosphate</name>
        <dbReference type="ChEBI" id="CHEBI:63576"/>
    </ligand>
</feature>
<evidence type="ECO:0000256" key="2">
    <source>
        <dbReference type="ARBA" id="ARBA00022676"/>
    </source>
</evidence>
<dbReference type="OrthoDB" id="9805159at2"/>
<dbReference type="PANTHER" id="PTHR47786:SF2">
    <property type="entry name" value="GLYCOSYL HYDROLASE FAMILY 13 CATALYTIC DOMAIN-CONTAINING PROTEIN"/>
    <property type="match status" value="1"/>
</dbReference>
<reference evidence="9 10" key="1">
    <citation type="submission" date="2018-03" db="EMBL/GenBank/DDBJ databases">
        <title>Cereibacter changlensis.</title>
        <authorList>
            <person name="Meyer T.E."/>
            <person name="Miller S."/>
            <person name="Lodha T."/>
            <person name="Gandham S."/>
            <person name="Chintalapati S."/>
            <person name="Chintalapati V.R."/>
        </authorList>
    </citation>
    <scope>NUCLEOTIDE SEQUENCE [LARGE SCALE GENOMIC DNA]</scope>
    <source>
        <strain evidence="9 10">JA139</strain>
    </source>
</reference>
<evidence type="ECO:0000259" key="8">
    <source>
        <dbReference type="SMART" id="SM00642"/>
    </source>
</evidence>
<dbReference type="GO" id="GO:0004553">
    <property type="term" value="F:hydrolase activity, hydrolyzing O-glycosyl compounds"/>
    <property type="evidence" value="ECO:0007669"/>
    <property type="project" value="InterPro"/>
</dbReference>
<feature type="active site" description="Nucleophile" evidence="6">
    <location>
        <position position="425"/>
    </location>
</feature>
<evidence type="ECO:0000256" key="5">
    <source>
        <dbReference type="ARBA" id="ARBA00048735"/>
    </source>
</evidence>
<feature type="site" description="Transition state stabilizer" evidence="6">
    <location>
        <position position="512"/>
    </location>
</feature>
<organism evidence="9 10">
    <name type="scientific">Cereibacter changlensis JA139</name>
    <dbReference type="NCBI Taxonomy" id="1188249"/>
    <lineage>
        <taxon>Bacteria</taxon>
        <taxon>Pseudomonadati</taxon>
        <taxon>Pseudomonadota</taxon>
        <taxon>Alphaproteobacteria</taxon>
        <taxon>Rhodobacterales</taxon>
        <taxon>Paracoccaceae</taxon>
        <taxon>Cereibacter</taxon>
    </lineage>
</organism>
<dbReference type="InterPro" id="IPR013780">
    <property type="entry name" value="Glyco_hydro_b"/>
</dbReference>
<gene>
    <name evidence="6" type="primary">glgE</name>
    <name evidence="9" type="ORF">C5F48_17050</name>
</gene>
<dbReference type="InterPro" id="IPR013783">
    <property type="entry name" value="Ig-like_fold"/>
</dbReference>
<feature type="binding site" evidence="6">
    <location>
        <position position="354"/>
    </location>
    <ligand>
        <name>alpha-maltose 1-phosphate</name>
        <dbReference type="ChEBI" id="CHEBI:63576"/>
    </ligand>
</feature>
<evidence type="ECO:0000256" key="3">
    <source>
        <dbReference type="ARBA" id="ARBA00022679"/>
    </source>
</evidence>
<comment type="catalytic activity">
    <reaction evidence="5 6">
        <text>alpha-maltose 1-phosphate + [(1-&gt;4)-alpha-D-glucosyl](n) = [(1-&gt;4)-alpha-D-glucosyl](n+2) + phosphate</text>
        <dbReference type="Rhea" id="RHEA:42692"/>
        <dbReference type="Rhea" id="RHEA-COMP:9584"/>
        <dbReference type="Rhea" id="RHEA-COMP:10183"/>
        <dbReference type="ChEBI" id="CHEBI:15444"/>
        <dbReference type="ChEBI" id="CHEBI:43474"/>
        <dbReference type="ChEBI" id="CHEBI:63576"/>
        <dbReference type="EC" id="2.4.99.16"/>
    </reaction>
</comment>
<feature type="domain" description="Glycosyl hydrolase family 13 catalytic" evidence="8">
    <location>
        <begin position="246"/>
        <end position="584"/>
    </location>
</feature>
<comment type="function">
    <text evidence="6">Maltosyltransferase that uses maltose 1-phosphate (M1P) as the sugar donor to elongate linear or branched alpha-(1-&gt;4)-glucans. Is involved in a branched alpha-glucan biosynthetic pathway from trehalose, together with TreS, Mak and GlgB.</text>
</comment>
<dbReference type="CDD" id="cd11344">
    <property type="entry name" value="AmyAc_GlgE_like"/>
    <property type="match status" value="1"/>
</dbReference>
<dbReference type="Gene3D" id="3.20.20.80">
    <property type="entry name" value="Glycosidases"/>
    <property type="match status" value="1"/>
</dbReference>
<dbReference type="PANTHER" id="PTHR47786">
    <property type="entry name" value="ALPHA-1,4-GLUCAN:MALTOSE-1-PHOSPHATE MALTOSYLTRANSFERASE"/>
    <property type="match status" value="1"/>
</dbReference>
<protein>
    <recommendedName>
        <fullName evidence="6">Alpha-1,4-glucan:maltose-1-phosphate maltosyltransferase</fullName>
        <shortName evidence="6">GMPMT</shortName>
        <ecNumber evidence="6">2.4.99.16</ecNumber>
    </recommendedName>
    <alternativeName>
        <fullName evidence="6">(1-&gt;4)-alpha-D-glucan:maltose-1-phosphate alpha-D-maltosyltransferase</fullName>
    </alternativeName>
</protein>
<feature type="region of interest" description="Disordered" evidence="7">
    <location>
        <begin position="294"/>
        <end position="315"/>
    </location>
</feature>
<feature type="compositionally biased region" description="Polar residues" evidence="7">
    <location>
        <begin position="14"/>
        <end position="25"/>
    </location>
</feature>
<dbReference type="EC" id="2.4.99.16" evidence="6"/>
<dbReference type="Pfam" id="PF00128">
    <property type="entry name" value="Alpha-amylase"/>
    <property type="match status" value="1"/>
</dbReference>
<dbReference type="Proteomes" id="UP000241010">
    <property type="component" value="Unassembled WGS sequence"/>
</dbReference>